<protein>
    <recommendedName>
        <fullName evidence="5">Fe2OG dioxygenase domain-containing protein</fullName>
    </recommendedName>
</protein>
<dbReference type="SUPFAM" id="SSF51197">
    <property type="entry name" value="Clavaminate synthase-like"/>
    <property type="match status" value="1"/>
</dbReference>
<dbReference type="InterPro" id="IPR005123">
    <property type="entry name" value="Oxoglu/Fe-dep_dioxygenase_dom"/>
</dbReference>
<keyword evidence="3 4" id="KW-0408">Iron</keyword>
<evidence type="ECO:0000256" key="2">
    <source>
        <dbReference type="ARBA" id="ARBA00022723"/>
    </source>
</evidence>
<evidence type="ECO:0000256" key="4">
    <source>
        <dbReference type="RuleBase" id="RU003682"/>
    </source>
</evidence>
<evidence type="ECO:0000256" key="1">
    <source>
        <dbReference type="ARBA" id="ARBA00008056"/>
    </source>
</evidence>
<comment type="similarity">
    <text evidence="1 4">Belongs to the iron/ascorbate-dependent oxidoreductase family.</text>
</comment>
<dbReference type="OMA" id="EDIGICV"/>
<dbReference type="PROSITE" id="PS51471">
    <property type="entry name" value="FE2OG_OXY"/>
    <property type="match status" value="1"/>
</dbReference>
<organism evidence="6 7">
    <name type="scientific">Taxus chinensis</name>
    <name type="common">Chinese yew</name>
    <name type="synonym">Taxus wallichiana var. chinensis</name>
    <dbReference type="NCBI Taxonomy" id="29808"/>
    <lineage>
        <taxon>Eukaryota</taxon>
        <taxon>Viridiplantae</taxon>
        <taxon>Streptophyta</taxon>
        <taxon>Embryophyta</taxon>
        <taxon>Tracheophyta</taxon>
        <taxon>Spermatophyta</taxon>
        <taxon>Pinopsida</taxon>
        <taxon>Pinidae</taxon>
        <taxon>Conifers II</taxon>
        <taxon>Cupressales</taxon>
        <taxon>Taxaceae</taxon>
        <taxon>Taxus</taxon>
    </lineage>
</organism>
<evidence type="ECO:0000313" key="6">
    <source>
        <dbReference type="EMBL" id="KAH9328877.1"/>
    </source>
</evidence>
<evidence type="ECO:0000256" key="3">
    <source>
        <dbReference type="ARBA" id="ARBA00023004"/>
    </source>
</evidence>
<dbReference type="AlphaFoldDB" id="A0AA38GWG8"/>
<dbReference type="EMBL" id="JAHRHJ020000001">
    <property type="protein sequence ID" value="KAH9328877.1"/>
    <property type="molecule type" value="Genomic_DNA"/>
</dbReference>
<dbReference type="Pfam" id="PF03171">
    <property type="entry name" value="2OG-FeII_Oxy"/>
    <property type="match status" value="1"/>
</dbReference>
<dbReference type="GO" id="GO:0046872">
    <property type="term" value="F:metal ion binding"/>
    <property type="evidence" value="ECO:0007669"/>
    <property type="project" value="UniProtKB-KW"/>
</dbReference>
<dbReference type="InterPro" id="IPR026992">
    <property type="entry name" value="DIOX_N"/>
</dbReference>
<gene>
    <name evidence="6" type="ORF">KI387_000985</name>
</gene>
<proteinExistence type="inferred from homology"/>
<dbReference type="Gene3D" id="2.60.120.330">
    <property type="entry name" value="B-lactam Antibiotic, Isopenicillin N Synthase, Chain"/>
    <property type="match status" value="1"/>
</dbReference>
<name>A0AA38GWG8_TAXCH</name>
<keyword evidence="7" id="KW-1185">Reference proteome</keyword>
<accession>A0AA38GWG8</accession>
<evidence type="ECO:0000259" key="5">
    <source>
        <dbReference type="PROSITE" id="PS51471"/>
    </source>
</evidence>
<dbReference type="PANTHER" id="PTHR47991">
    <property type="entry name" value="OXOGLUTARATE/IRON-DEPENDENT DIOXYGENASE"/>
    <property type="match status" value="1"/>
</dbReference>
<sequence>MAPGQVACCAFSPAPPAPAAASSAINIPGKDKLEWPEPIHRVQSIAESGIKCLPPRYVRPEEERPTGHVLVEERIPLIDLSGLQDDSRRKKTMEEICSACKNWGFFQVINHGMSSELLEAGRDVSNRFFHLPLEEKQKHANDPKTYVGYGSRIGVQKGAILDWGDYYYHHFLPSSIREEHKWPSQPLEYRPTMKEYCIGALQLCKTLLSVFSQNLGLPLTTLEEAFGGKENIGICVRLNYYPVCPQPDLTFGLSPHSDPGGITILHQNEVSGLQVRKSHYWVPVHPIPNALIINLGDQIEILTNGIYKSVEHRSIVNNNKERMSIVVFCNPSGEQKVGPVKDLVHDSNPIKYREMTFNEYRMFIRTTGTKGKSYVNSINSSS</sequence>
<dbReference type="Pfam" id="PF14226">
    <property type="entry name" value="DIOX_N"/>
    <property type="match status" value="1"/>
</dbReference>
<dbReference type="FunFam" id="2.60.120.330:FF:000079">
    <property type="entry name" value="Protein SRG1"/>
    <property type="match status" value="1"/>
</dbReference>
<dbReference type="InterPro" id="IPR027443">
    <property type="entry name" value="IPNS-like_sf"/>
</dbReference>
<evidence type="ECO:0000313" key="7">
    <source>
        <dbReference type="Proteomes" id="UP000824469"/>
    </source>
</evidence>
<reference evidence="6 7" key="1">
    <citation type="journal article" date="2021" name="Nat. Plants">
        <title>The Taxus genome provides insights into paclitaxel biosynthesis.</title>
        <authorList>
            <person name="Xiong X."/>
            <person name="Gou J."/>
            <person name="Liao Q."/>
            <person name="Li Y."/>
            <person name="Zhou Q."/>
            <person name="Bi G."/>
            <person name="Li C."/>
            <person name="Du R."/>
            <person name="Wang X."/>
            <person name="Sun T."/>
            <person name="Guo L."/>
            <person name="Liang H."/>
            <person name="Lu P."/>
            <person name="Wu Y."/>
            <person name="Zhang Z."/>
            <person name="Ro D.K."/>
            <person name="Shang Y."/>
            <person name="Huang S."/>
            <person name="Yan J."/>
        </authorList>
    </citation>
    <scope>NUCLEOTIDE SEQUENCE [LARGE SCALE GENOMIC DNA]</scope>
    <source>
        <strain evidence="6">Ta-2019</strain>
    </source>
</reference>
<keyword evidence="2 4" id="KW-0479">Metal-binding</keyword>
<dbReference type="InterPro" id="IPR050295">
    <property type="entry name" value="Plant_2OG-oxidoreductases"/>
</dbReference>
<dbReference type="GO" id="GO:0016491">
    <property type="term" value="F:oxidoreductase activity"/>
    <property type="evidence" value="ECO:0007669"/>
    <property type="project" value="UniProtKB-KW"/>
</dbReference>
<keyword evidence="4" id="KW-0560">Oxidoreductase</keyword>
<feature type="domain" description="Fe2OG dioxygenase" evidence="5">
    <location>
        <begin position="231"/>
        <end position="331"/>
    </location>
</feature>
<comment type="caution">
    <text evidence="6">The sequence shown here is derived from an EMBL/GenBank/DDBJ whole genome shotgun (WGS) entry which is preliminary data.</text>
</comment>
<dbReference type="InterPro" id="IPR044861">
    <property type="entry name" value="IPNS-like_FE2OG_OXY"/>
</dbReference>
<dbReference type="Proteomes" id="UP000824469">
    <property type="component" value="Unassembled WGS sequence"/>
</dbReference>